<name>A0A219B608_9SPHN</name>
<gene>
    <name evidence="1" type="ORF">B5C34_08780</name>
</gene>
<dbReference type="EMBL" id="NFZT01000001">
    <property type="protein sequence ID" value="OWV33546.1"/>
    <property type="molecule type" value="Genomic_DNA"/>
</dbReference>
<keyword evidence="2" id="KW-1185">Reference proteome</keyword>
<comment type="caution">
    <text evidence="1">The sequence shown here is derived from an EMBL/GenBank/DDBJ whole genome shotgun (WGS) entry which is preliminary data.</text>
</comment>
<dbReference type="SUPFAM" id="SSF56784">
    <property type="entry name" value="HAD-like"/>
    <property type="match status" value="1"/>
</dbReference>
<accession>A0A219B608</accession>
<proteinExistence type="predicted"/>
<evidence type="ECO:0008006" key="3">
    <source>
        <dbReference type="Google" id="ProtNLM"/>
    </source>
</evidence>
<protein>
    <recommendedName>
        <fullName evidence="3">Hydrolase</fullName>
    </recommendedName>
</protein>
<dbReference type="InterPro" id="IPR023214">
    <property type="entry name" value="HAD_sf"/>
</dbReference>
<evidence type="ECO:0000313" key="2">
    <source>
        <dbReference type="Proteomes" id="UP000198462"/>
    </source>
</evidence>
<dbReference type="Proteomes" id="UP000198462">
    <property type="component" value="Unassembled WGS sequence"/>
</dbReference>
<dbReference type="Pfam" id="PF00702">
    <property type="entry name" value="Hydrolase"/>
    <property type="match status" value="1"/>
</dbReference>
<dbReference type="OrthoDB" id="9816564at2"/>
<dbReference type="Gene3D" id="3.40.50.1000">
    <property type="entry name" value="HAD superfamily/HAD-like"/>
    <property type="match status" value="1"/>
</dbReference>
<sequence length="807" mass="87987">MPDQIHPHQLPSALDLAADDIRLLSLDCFDTLIWRNVHKPADLFCDLSANGVTRQQRMWAESSARVRATLRDRRNEATIEEIYQALMPQAGDELRKYHLDAELRAEAEACYAFAPTVRLMQAAKAKGLDIAIVSDTYLNEEQLRALIEAAAGSEVLDLIDHVFCSSVFGVSKTETLFRHVLDATGANPGEILHIGDNSKADLEGARRYGIPALHLLQFDTDAQTQLRLEAAVGSMIEPTGRADAASAQPHRAALAAALPGMQDSATKLGFSVLGPALHGFAEWVDAEARAARASSEKRTHILFMMRDGHLPQRVFDALPGDAQPSTALEISRFTGIASSLTTRAAITSYVEGEILGSALEAIGKQLLLKPGEVKAVLNKLPADPVKARRAFAAEVTAQRNVQKIIRRAEAFADRLTAYVRKTVNPAPGDTLMLVDLGYHGTVQDHVERLLAERFEVNVTGRYLLLREHTLSGCDKKGFLGPDNYGADTLEALAGNVAVLEQLCTVACGSVVDYEEDGTPVRGGSSIKSRQSAVRDRVQQGCVHYAEICDGSLVQRPLCDGPDNRRRAAAAALGRFMFLPQPAELAVLSDFEHDVNLGTEDMVALFDPAVADEGLRRRGMFYLKNADRMYLPAELRGHGLPLSLSLLAQRRFGLDLRFADFCDGAIDLPVFVADGTNVWNELVRATPTHDGYYTAAIPVGTGQFSIGLHFGKLYDWVQVDSVQFIGAGDFLKAAAPSQDAMPTLEGMQQIAPHLMHCQSETAFMMVPPPPAEGNRNMMLTVTFRPIAERQIAEPSVAPDRSARLERVA</sequence>
<dbReference type="RefSeq" id="WP_088712320.1">
    <property type="nucleotide sequence ID" value="NZ_NFZT01000001.1"/>
</dbReference>
<dbReference type="AlphaFoldDB" id="A0A219B608"/>
<dbReference type="InterPro" id="IPR036412">
    <property type="entry name" value="HAD-like_sf"/>
</dbReference>
<organism evidence="1 2">
    <name type="scientific">Pacificimonas flava</name>
    <dbReference type="NCBI Taxonomy" id="1234595"/>
    <lineage>
        <taxon>Bacteria</taxon>
        <taxon>Pseudomonadati</taxon>
        <taxon>Pseudomonadota</taxon>
        <taxon>Alphaproteobacteria</taxon>
        <taxon>Sphingomonadales</taxon>
        <taxon>Sphingosinicellaceae</taxon>
        <taxon>Pacificimonas</taxon>
    </lineage>
</organism>
<evidence type="ECO:0000313" key="1">
    <source>
        <dbReference type="EMBL" id="OWV33546.1"/>
    </source>
</evidence>
<reference evidence="2" key="1">
    <citation type="submission" date="2017-05" db="EMBL/GenBank/DDBJ databases">
        <authorList>
            <person name="Lin X."/>
        </authorList>
    </citation>
    <scope>NUCLEOTIDE SEQUENCE [LARGE SCALE GENOMIC DNA]</scope>
    <source>
        <strain evidence="2">JLT2012</strain>
    </source>
</reference>